<feature type="coiled-coil region" evidence="1">
    <location>
        <begin position="2"/>
        <end position="29"/>
    </location>
</feature>
<evidence type="ECO:0000313" key="2">
    <source>
        <dbReference type="EMBL" id="KAK8847009.1"/>
    </source>
</evidence>
<keyword evidence="1" id="KW-0175">Coiled coil</keyword>
<dbReference type="EMBL" id="JAPFFF010000028">
    <property type="protein sequence ID" value="KAK8847009.1"/>
    <property type="molecule type" value="Genomic_DNA"/>
</dbReference>
<evidence type="ECO:0008006" key="4">
    <source>
        <dbReference type="Google" id="ProtNLM"/>
    </source>
</evidence>
<comment type="caution">
    <text evidence="2">The sequence shown here is derived from an EMBL/GenBank/DDBJ whole genome shotgun (WGS) entry which is preliminary data.</text>
</comment>
<dbReference type="InterPro" id="IPR008979">
    <property type="entry name" value="Galactose-bd-like_sf"/>
</dbReference>
<gene>
    <name evidence="2" type="ORF">M9Y10_019583</name>
</gene>
<dbReference type="Proteomes" id="UP001470230">
    <property type="component" value="Unassembled WGS sequence"/>
</dbReference>
<sequence>MITDLQNKVKELENKIEQKDHQIKELQNDLSVIYELFLPDILEKSYKKVTYYIPIKKAWEMIENNKEWILRDSPNGYIKVKVDSVYKDWSSCYPINLFNGNIIENTNDYGWASKPSLPACIQIEFQNPLVVNIISMTSRTSSSDISQSPRTFNVYGKNKDGEFHIIGSFKDEKWNVTENKLFRLYNSTPFNFYKIEFTETMGQTDVSFVELNLGYIKFNQ</sequence>
<keyword evidence="3" id="KW-1185">Reference proteome</keyword>
<dbReference type="Gene3D" id="2.60.120.260">
    <property type="entry name" value="Galactose-binding domain-like"/>
    <property type="match status" value="1"/>
</dbReference>
<dbReference type="SUPFAM" id="SSF49785">
    <property type="entry name" value="Galactose-binding domain-like"/>
    <property type="match status" value="1"/>
</dbReference>
<evidence type="ECO:0000313" key="3">
    <source>
        <dbReference type="Proteomes" id="UP001470230"/>
    </source>
</evidence>
<proteinExistence type="predicted"/>
<organism evidence="2 3">
    <name type="scientific">Tritrichomonas musculus</name>
    <dbReference type="NCBI Taxonomy" id="1915356"/>
    <lineage>
        <taxon>Eukaryota</taxon>
        <taxon>Metamonada</taxon>
        <taxon>Parabasalia</taxon>
        <taxon>Tritrichomonadida</taxon>
        <taxon>Tritrichomonadidae</taxon>
        <taxon>Tritrichomonas</taxon>
    </lineage>
</organism>
<accession>A0ABR2HGT8</accession>
<name>A0ABR2HGT8_9EUKA</name>
<reference evidence="2 3" key="1">
    <citation type="submission" date="2024-04" db="EMBL/GenBank/DDBJ databases">
        <title>Tritrichomonas musculus Genome.</title>
        <authorList>
            <person name="Alves-Ferreira E."/>
            <person name="Grigg M."/>
            <person name="Lorenzi H."/>
            <person name="Galac M."/>
        </authorList>
    </citation>
    <scope>NUCLEOTIDE SEQUENCE [LARGE SCALE GENOMIC DNA]</scope>
    <source>
        <strain evidence="2 3">EAF2021</strain>
    </source>
</reference>
<protein>
    <recommendedName>
        <fullName evidence="4">F5/8 type C domain-containing protein</fullName>
    </recommendedName>
</protein>
<evidence type="ECO:0000256" key="1">
    <source>
        <dbReference type="SAM" id="Coils"/>
    </source>
</evidence>